<dbReference type="Proteomes" id="UP000001317">
    <property type="component" value="Chromosome"/>
</dbReference>
<dbReference type="PANTHER" id="PTHR38471:SF2">
    <property type="entry name" value="FOUR HELIX BUNDLE PROTEIN"/>
    <property type="match status" value="1"/>
</dbReference>
<reference evidence="1" key="1">
    <citation type="submission" date="2008-01" db="EMBL/GenBank/DDBJ databases">
        <title>Complete sequence of Shewanella halifaxensis HAW-EB4.</title>
        <authorList>
            <consortium name="US DOE Joint Genome Institute"/>
            <person name="Copeland A."/>
            <person name="Lucas S."/>
            <person name="Lapidus A."/>
            <person name="Glavina del Rio T."/>
            <person name="Dalin E."/>
            <person name="Tice H."/>
            <person name="Bruce D."/>
            <person name="Goodwin L."/>
            <person name="Pitluck S."/>
            <person name="Sims D."/>
            <person name="Brettin T."/>
            <person name="Detter J.C."/>
            <person name="Han C."/>
            <person name="Kuske C.R."/>
            <person name="Schmutz J."/>
            <person name="Larimer F."/>
            <person name="Land M."/>
            <person name="Hauser L."/>
            <person name="Kyrpides N."/>
            <person name="Kim E."/>
            <person name="Zhao J.-S."/>
            <person name="Richardson P."/>
        </authorList>
    </citation>
    <scope>NUCLEOTIDE SEQUENCE [LARGE SCALE GENOMIC DNA]</scope>
    <source>
        <strain evidence="1">HAW-EB4</strain>
    </source>
</reference>
<name>B0TMI1_SHEHH</name>
<dbReference type="OrthoDB" id="160990at2"/>
<dbReference type="SUPFAM" id="SSF158446">
    <property type="entry name" value="IVS-encoded protein-like"/>
    <property type="match status" value="1"/>
</dbReference>
<dbReference type="KEGG" id="shl:Shal_1484"/>
<dbReference type="NCBIfam" id="NF008912">
    <property type="entry name" value="PRK12275.1-6"/>
    <property type="match status" value="1"/>
</dbReference>
<dbReference type="NCBIfam" id="TIGR02436">
    <property type="entry name" value="four helix bundle protein"/>
    <property type="match status" value="1"/>
</dbReference>
<gene>
    <name evidence="1" type="ordered locus">Shal_1484</name>
</gene>
<dbReference type="HOGENOM" id="CLU_129874_0_0_6"/>
<dbReference type="InterPro" id="IPR036583">
    <property type="entry name" value="23S_rRNA_IVS_sf"/>
</dbReference>
<evidence type="ECO:0000313" key="2">
    <source>
        <dbReference type="Proteomes" id="UP000001317"/>
    </source>
</evidence>
<proteinExistence type="predicted"/>
<dbReference type="AlphaFoldDB" id="B0TMI1"/>
<keyword evidence="1" id="KW-0687">Ribonucleoprotein</keyword>
<dbReference type="Pfam" id="PF05635">
    <property type="entry name" value="23S_rRNA_IVP"/>
    <property type="match status" value="1"/>
</dbReference>
<dbReference type="GO" id="GO:0005840">
    <property type="term" value="C:ribosome"/>
    <property type="evidence" value="ECO:0007669"/>
    <property type="project" value="UniProtKB-KW"/>
</dbReference>
<evidence type="ECO:0000313" key="1">
    <source>
        <dbReference type="EMBL" id="ABZ76050.1"/>
    </source>
</evidence>
<dbReference type="Gene3D" id="1.20.1440.60">
    <property type="entry name" value="23S rRNA-intervening sequence"/>
    <property type="match status" value="1"/>
</dbReference>
<dbReference type="PANTHER" id="PTHR38471">
    <property type="entry name" value="FOUR HELIX BUNDLE PROTEIN"/>
    <property type="match status" value="1"/>
</dbReference>
<sequence>MKLFAFQDLEVWKRASRLACEIYKELNTCRDFGLKDQMTRAAVSIASNIAEGEERESRAESARFLYFAKGSSGELATQIYIAIEIGVIEKKAGLNLIKEAREISAMLGALIKIRKGCVRETSADYNVKPSI</sequence>
<accession>B0TMI1</accession>
<dbReference type="RefSeq" id="WP_012276590.1">
    <property type="nucleotide sequence ID" value="NC_010334.1"/>
</dbReference>
<keyword evidence="1" id="KW-0689">Ribosomal protein</keyword>
<dbReference type="STRING" id="458817.Shal_1484"/>
<protein>
    <submittedName>
        <fullName evidence="1">S23 ribosomal protein</fullName>
    </submittedName>
</protein>
<keyword evidence="2" id="KW-1185">Reference proteome</keyword>
<dbReference type="CDD" id="cd16377">
    <property type="entry name" value="23S_rRNA_IVP_like"/>
    <property type="match status" value="1"/>
</dbReference>
<dbReference type="EMBL" id="CP000931">
    <property type="protein sequence ID" value="ABZ76050.1"/>
    <property type="molecule type" value="Genomic_DNA"/>
</dbReference>
<organism evidence="1 2">
    <name type="scientific">Shewanella halifaxensis (strain HAW-EB4)</name>
    <dbReference type="NCBI Taxonomy" id="458817"/>
    <lineage>
        <taxon>Bacteria</taxon>
        <taxon>Pseudomonadati</taxon>
        <taxon>Pseudomonadota</taxon>
        <taxon>Gammaproteobacteria</taxon>
        <taxon>Alteromonadales</taxon>
        <taxon>Shewanellaceae</taxon>
        <taxon>Shewanella</taxon>
    </lineage>
</organism>
<dbReference type="InterPro" id="IPR012657">
    <property type="entry name" value="23S_rRNA-intervening_sequence"/>
</dbReference>
<dbReference type="eggNOG" id="COG0399">
    <property type="taxonomic scope" value="Bacteria"/>
</dbReference>